<dbReference type="NCBIfam" id="TIGR04328">
    <property type="entry name" value="cas4_PREFRAN"/>
    <property type="match status" value="1"/>
</dbReference>
<proteinExistence type="predicted"/>
<accession>A0A3E4WL13</accession>
<evidence type="ECO:0000313" key="1">
    <source>
        <dbReference type="EMBL" id="RGM42837.1"/>
    </source>
</evidence>
<organism evidence="1 2">
    <name type="scientific">Phocaeicola plebeius</name>
    <dbReference type="NCBI Taxonomy" id="310297"/>
    <lineage>
        <taxon>Bacteria</taxon>
        <taxon>Pseudomonadati</taxon>
        <taxon>Bacteroidota</taxon>
        <taxon>Bacteroidia</taxon>
        <taxon>Bacteroidales</taxon>
        <taxon>Bacteroidaceae</taxon>
        <taxon>Phocaeicola</taxon>
    </lineage>
</organism>
<gene>
    <name evidence="1" type="primary">cas4</name>
    <name evidence="1" type="ORF">DXC17_00940</name>
</gene>
<protein>
    <submittedName>
        <fullName evidence="1">Type V CRISPR-associated protein Cas4</fullName>
    </submittedName>
</protein>
<dbReference type="Proteomes" id="UP000260780">
    <property type="component" value="Unassembled WGS sequence"/>
</dbReference>
<evidence type="ECO:0000313" key="2">
    <source>
        <dbReference type="Proteomes" id="UP000260780"/>
    </source>
</evidence>
<sequence>MDDYIAISLLNDFIFCPYSIYLHNVYMESDESQYHAAPQTMGRIAHKTVDEKKTTNGKGDYSLNRKQFKKSDFVLLKSEYHLKNECCGEYYKLFYSTLISYKMDVFRYIQSYYRFFMQRKSETEFPLFKY</sequence>
<dbReference type="InterPro" id="IPR027616">
    <property type="entry name" value="Cas4_PREFRAN"/>
</dbReference>
<dbReference type="EMBL" id="QSTF01000002">
    <property type="protein sequence ID" value="RGM42837.1"/>
    <property type="molecule type" value="Genomic_DNA"/>
</dbReference>
<dbReference type="Gene3D" id="3.90.320.10">
    <property type="match status" value="1"/>
</dbReference>
<comment type="caution">
    <text evidence="1">The sequence shown here is derived from an EMBL/GenBank/DDBJ whole genome shotgun (WGS) entry which is preliminary data.</text>
</comment>
<dbReference type="RefSeq" id="WP_117747220.1">
    <property type="nucleotide sequence ID" value="NZ_CATWOP010000001.1"/>
</dbReference>
<reference evidence="1 2" key="1">
    <citation type="submission" date="2018-08" db="EMBL/GenBank/DDBJ databases">
        <title>A genome reference for cultivated species of the human gut microbiota.</title>
        <authorList>
            <person name="Zou Y."/>
            <person name="Xue W."/>
            <person name="Luo G."/>
        </authorList>
    </citation>
    <scope>NUCLEOTIDE SEQUENCE [LARGE SCALE GENOMIC DNA]</scope>
    <source>
        <strain evidence="1 2">OM08-14</strain>
    </source>
</reference>
<dbReference type="InterPro" id="IPR011604">
    <property type="entry name" value="PDDEXK-like_dom_sf"/>
</dbReference>
<dbReference type="AlphaFoldDB" id="A0A3E4WL13"/>
<name>A0A3E4WL13_9BACT</name>